<evidence type="ECO:0000313" key="2">
    <source>
        <dbReference type="EMBL" id="STX28192.1"/>
    </source>
</evidence>
<feature type="transmembrane region" description="Helical" evidence="1">
    <location>
        <begin position="195"/>
        <end position="218"/>
    </location>
</feature>
<organism evidence="2 3">
    <name type="scientific">Legionella beliardensis</name>
    <dbReference type="NCBI Taxonomy" id="91822"/>
    <lineage>
        <taxon>Bacteria</taxon>
        <taxon>Pseudomonadati</taxon>
        <taxon>Pseudomonadota</taxon>
        <taxon>Gammaproteobacteria</taxon>
        <taxon>Legionellales</taxon>
        <taxon>Legionellaceae</taxon>
        <taxon>Legionella</taxon>
    </lineage>
</organism>
<dbReference type="OrthoDB" id="5643267at2"/>
<evidence type="ECO:0000313" key="3">
    <source>
        <dbReference type="Proteomes" id="UP000254968"/>
    </source>
</evidence>
<dbReference type="AlphaFoldDB" id="A0A378HZL8"/>
<dbReference type="Proteomes" id="UP000254968">
    <property type="component" value="Unassembled WGS sequence"/>
</dbReference>
<dbReference type="RefSeq" id="WP_115301959.1">
    <property type="nucleotide sequence ID" value="NZ_CAAAHO010000001.1"/>
</dbReference>
<protein>
    <submittedName>
        <fullName evidence="2">ABC transport system permease</fullName>
    </submittedName>
</protein>
<keyword evidence="3" id="KW-1185">Reference proteome</keyword>
<proteinExistence type="predicted"/>
<feature type="transmembrane region" description="Helical" evidence="1">
    <location>
        <begin position="20"/>
        <end position="45"/>
    </location>
</feature>
<accession>A0A378HZL8</accession>
<gene>
    <name evidence="2" type="ORF">NCTC13315_00716</name>
</gene>
<keyword evidence="1" id="KW-0472">Membrane</keyword>
<evidence type="ECO:0000256" key="1">
    <source>
        <dbReference type="SAM" id="Phobius"/>
    </source>
</evidence>
<name>A0A378HZL8_9GAMM</name>
<feature type="transmembrane region" description="Helical" evidence="1">
    <location>
        <begin position="101"/>
        <end position="121"/>
    </location>
</feature>
<feature type="transmembrane region" description="Helical" evidence="1">
    <location>
        <begin position="142"/>
        <end position="175"/>
    </location>
</feature>
<dbReference type="GO" id="GO:0043190">
    <property type="term" value="C:ATP-binding cassette (ABC) transporter complex"/>
    <property type="evidence" value="ECO:0007669"/>
    <property type="project" value="InterPro"/>
</dbReference>
<dbReference type="InterPro" id="IPR030802">
    <property type="entry name" value="Permease_MalE"/>
</dbReference>
<keyword evidence="1" id="KW-1133">Transmembrane helix</keyword>
<keyword evidence="1" id="KW-0812">Transmembrane</keyword>
<dbReference type="Pfam" id="PF02405">
    <property type="entry name" value="MlaE"/>
    <property type="match status" value="1"/>
</dbReference>
<feature type="transmembrane region" description="Helical" evidence="1">
    <location>
        <begin position="57"/>
        <end position="81"/>
    </location>
</feature>
<reference evidence="2 3" key="1">
    <citation type="submission" date="2018-06" db="EMBL/GenBank/DDBJ databases">
        <authorList>
            <consortium name="Pathogen Informatics"/>
            <person name="Doyle S."/>
        </authorList>
    </citation>
    <scope>NUCLEOTIDE SEQUENCE [LARGE SCALE GENOMIC DNA]</scope>
    <source>
        <strain evidence="2 3">NCTC13315</strain>
    </source>
</reference>
<sequence length="256" mass="28809">MNFFYAIGRNTSRFFHSFILFFAFIGHVSHSAGTVLFGSSSIAWINILKILYNSGTAIAIPLMLMSLLLASTLGLNIYFLLENFNLSSKALPISQTMLARDLLPLLIGLILCVQTSLNLIIARVKITKLRHGRNEIILNYILPIIIGTNMTALLLYAYTLTTSLLGLFYTFHYYFNMNHHEYMNHITHAVTITDLMIGSIKTLLFGTLVSLTSGYYYYQAAIIHIPLRTAVSRILTRGALWIAVVSALLRFLSIFN</sequence>
<feature type="transmembrane region" description="Helical" evidence="1">
    <location>
        <begin position="238"/>
        <end position="255"/>
    </location>
</feature>
<dbReference type="EMBL" id="UGNV01000001">
    <property type="protein sequence ID" value="STX28192.1"/>
    <property type="molecule type" value="Genomic_DNA"/>
</dbReference>